<sequence>MVSRGAGPAMGPTKRPSPSMAGSEYPGWGAPPAMLMNRQGHCQIPFAHYAMIFIDETGRLRVDESPSIKAKTRTFFTPDDRERFMDLVGTKARANYQRLLLGRQMSSGRRASIKQDGLGLDGGFAFDYSQKLHQEEETDMHNIPWEAVHQAKRRRGSTLGSTMEEQYVDPVPDCPVEEPPAYPTMDRMALEIGDAEKVAAYYEMALKHFQQLNCRQMAKAFIKFIEPRKQVKHPYNGGRPPPGAQPGEKGDPEKTKPEWWPAGVVHKEPDHLKKDQRLRLLVHILRKLGKYGITSDKLKEVAYDAKRQIKPPERMEILDEIFRVRKLEERFERGEVDANAVVYVVNRESNIKLDKDSDTVSEPDQQMDPGDGEDMEGGLLTPMSSAEKARGPLTSPVDRITVGQQSQSLHVADDSGQLFQMPAAPLSFDESRHPPAFPSPTTRIKNDYADEFSQTVSRTSASSTVVSPSEQTGFEYLAQTSFNSTTSEEQIRQHNHPIPPQQQPAHFDTWSPSFQQNMFNPVDYNTTPNPALQPQSLQYPLAMLPTSHPHEASSHLSHIGQSLPDLHGARARAQFETMSLNPRSFRTGSLSHPHVAPTSNIDHPHMG</sequence>
<dbReference type="InterPro" id="IPR047092">
    <property type="entry name" value="AFUB_07903/YDR124W-like_hel"/>
</dbReference>
<organism evidence="3 4">
    <name type="scientific">Byssochlamys spectabilis (strain No. 5 / NBRC 109023)</name>
    <name type="common">Paecilomyces variotii</name>
    <dbReference type="NCBI Taxonomy" id="1356009"/>
    <lineage>
        <taxon>Eukaryota</taxon>
        <taxon>Fungi</taxon>
        <taxon>Dikarya</taxon>
        <taxon>Ascomycota</taxon>
        <taxon>Pezizomycotina</taxon>
        <taxon>Eurotiomycetes</taxon>
        <taxon>Eurotiomycetidae</taxon>
        <taxon>Eurotiales</taxon>
        <taxon>Thermoascaceae</taxon>
        <taxon>Paecilomyces</taxon>
    </lineage>
</organism>
<evidence type="ECO:0000256" key="1">
    <source>
        <dbReference type="SAM" id="MobiDB-lite"/>
    </source>
</evidence>
<evidence type="ECO:0000313" key="3">
    <source>
        <dbReference type="EMBL" id="GAD97405.1"/>
    </source>
</evidence>
<evidence type="ECO:0000259" key="2">
    <source>
        <dbReference type="Pfam" id="PF11001"/>
    </source>
</evidence>
<feature type="compositionally biased region" description="Basic and acidic residues" evidence="1">
    <location>
        <begin position="248"/>
        <end position="257"/>
    </location>
</feature>
<accession>V5I318</accession>
<feature type="region of interest" description="Disordered" evidence="1">
    <location>
        <begin position="583"/>
        <end position="607"/>
    </location>
</feature>
<protein>
    <recommendedName>
        <fullName evidence="2">Subtelomeric hrmA-associated cluster protein AFUB-079030/YDR124W-like helical bundle domain-containing protein</fullName>
    </recommendedName>
</protein>
<evidence type="ECO:0000313" key="4">
    <source>
        <dbReference type="Proteomes" id="UP000018001"/>
    </source>
</evidence>
<dbReference type="Pfam" id="PF11001">
    <property type="entry name" value="AFUB_07903_YDR124W_hel"/>
    <property type="match status" value="1"/>
</dbReference>
<keyword evidence="4" id="KW-1185">Reference proteome</keyword>
<dbReference type="OrthoDB" id="5338458at2759"/>
<proteinExistence type="predicted"/>
<dbReference type="HOGENOM" id="CLU_035142_2_0_1"/>
<dbReference type="eggNOG" id="ENOG502S0ES">
    <property type="taxonomic scope" value="Eukaryota"/>
</dbReference>
<dbReference type="InParanoid" id="V5I318"/>
<dbReference type="Proteomes" id="UP000018001">
    <property type="component" value="Unassembled WGS sequence"/>
</dbReference>
<name>V5I318_BYSSN</name>
<dbReference type="EMBL" id="BAUL01000198">
    <property type="protein sequence ID" value="GAD97405.1"/>
    <property type="molecule type" value="Genomic_DNA"/>
</dbReference>
<dbReference type="AlphaFoldDB" id="V5I318"/>
<comment type="caution">
    <text evidence="3">The sequence shown here is derived from an EMBL/GenBank/DDBJ whole genome shotgun (WGS) entry which is preliminary data.</text>
</comment>
<dbReference type="InterPro" id="IPR021264">
    <property type="entry name" value="AFUB_079030/YDR124W-like"/>
</dbReference>
<dbReference type="PANTHER" id="PTHR36102">
    <property type="entry name" value="CHROMOSOME 10, WHOLE GENOME SHOTGUN SEQUENCE"/>
    <property type="match status" value="1"/>
</dbReference>
<feature type="region of interest" description="Disordered" evidence="1">
    <location>
        <begin position="231"/>
        <end position="257"/>
    </location>
</feature>
<dbReference type="PANTHER" id="PTHR36102:SF5">
    <property type="entry name" value="YDR124W-LIKE HELICAL BUNDLE DOMAIN-CONTAINING PROTEIN"/>
    <property type="match status" value="1"/>
</dbReference>
<feature type="domain" description="Subtelomeric hrmA-associated cluster protein AFUB-079030/YDR124W-like helical bundle" evidence="2">
    <location>
        <begin position="191"/>
        <end position="326"/>
    </location>
</feature>
<gene>
    <name evidence="3" type="ORF">PVAR5_6080</name>
</gene>
<feature type="region of interest" description="Disordered" evidence="1">
    <location>
        <begin position="1"/>
        <end position="24"/>
    </location>
</feature>
<feature type="region of interest" description="Disordered" evidence="1">
    <location>
        <begin position="354"/>
        <end position="378"/>
    </location>
</feature>
<reference evidence="4" key="1">
    <citation type="journal article" date="2014" name="Genome Announc.">
        <title>Draft genome sequence of the formaldehyde-resistant fungus Byssochlamys spectabilis No. 5 (anamorph Paecilomyces variotii No. 5) (NBRC109023).</title>
        <authorList>
            <person name="Oka T."/>
            <person name="Ekino K."/>
            <person name="Fukuda K."/>
            <person name="Nomura Y."/>
        </authorList>
    </citation>
    <scope>NUCLEOTIDE SEQUENCE [LARGE SCALE GENOMIC DNA]</scope>
    <source>
        <strain evidence="4">No. 5 / NBRC 109023</strain>
    </source>
</reference>